<dbReference type="Gene3D" id="1.20.1530.20">
    <property type="match status" value="1"/>
</dbReference>
<dbReference type="PANTHER" id="PTHR32507:SF8">
    <property type="entry name" value="CNH1P"/>
    <property type="match status" value="1"/>
</dbReference>
<feature type="transmembrane region" description="Helical" evidence="10">
    <location>
        <begin position="26"/>
        <end position="47"/>
    </location>
</feature>
<evidence type="ECO:0000256" key="4">
    <source>
        <dbReference type="ARBA" id="ARBA00022475"/>
    </source>
</evidence>
<keyword evidence="6 10" id="KW-1133">Transmembrane helix</keyword>
<gene>
    <name evidence="12" type="ORF">ETU37_04560</name>
</gene>
<keyword evidence="8 10" id="KW-0472">Membrane</keyword>
<keyword evidence="3" id="KW-0050">Antiport</keyword>
<keyword evidence="2" id="KW-0813">Transport</keyword>
<evidence type="ECO:0000256" key="2">
    <source>
        <dbReference type="ARBA" id="ARBA00022448"/>
    </source>
</evidence>
<dbReference type="InterPro" id="IPR038770">
    <property type="entry name" value="Na+/solute_symporter_sf"/>
</dbReference>
<keyword evidence="4" id="KW-1003">Cell membrane</keyword>
<dbReference type="GO" id="GO:1902600">
    <property type="term" value="P:proton transmembrane transport"/>
    <property type="evidence" value="ECO:0007669"/>
    <property type="project" value="InterPro"/>
</dbReference>
<dbReference type="Pfam" id="PF00999">
    <property type="entry name" value="Na_H_Exchanger"/>
    <property type="match status" value="1"/>
</dbReference>
<feature type="transmembrane region" description="Helical" evidence="10">
    <location>
        <begin position="331"/>
        <end position="353"/>
    </location>
</feature>
<evidence type="ECO:0000256" key="8">
    <source>
        <dbReference type="ARBA" id="ARBA00023136"/>
    </source>
</evidence>
<dbReference type="OrthoDB" id="4174405at2"/>
<dbReference type="InterPro" id="IPR006153">
    <property type="entry name" value="Cation/H_exchanger_TM"/>
</dbReference>
<keyword evidence="13" id="KW-1185">Reference proteome</keyword>
<organism evidence="12 13">
    <name type="scientific">Nocardioides iriomotensis</name>
    <dbReference type="NCBI Taxonomy" id="715784"/>
    <lineage>
        <taxon>Bacteria</taxon>
        <taxon>Bacillati</taxon>
        <taxon>Actinomycetota</taxon>
        <taxon>Actinomycetes</taxon>
        <taxon>Propionibacteriales</taxon>
        <taxon>Nocardioidaceae</taxon>
        <taxon>Nocardioides</taxon>
    </lineage>
</organism>
<feature type="transmembrane region" description="Helical" evidence="10">
    <location>
        <begin position="303"/>
        <end position="325"/>
    </location>
</feature>
<name>A0A4Q5J6A2_9ACTN</name>
<proteinExistence type="predicted"/>
<dbReference type="Proteomes" id="UP000291189">
    <property type="component" value="Unassembled WGS sequence"/>
</dbReference>
<evidence type="ECO:0000256" key="3">
    <source>
        <dbReference type="ARBA" id="ARBA00022449"/>
    </source>
</evidence>
<evidence type="ECO:0000256" key="5">
    <source>
        <dbReference type="ARBA" id="ARBA00022692"/>
    </source>
</evidence>
<dbReference type="GO" id="GO:0005886">
    <property type="term" value="C:plasma membrane"/>
    <property type="evidence" value="ECO:0007669"/>
    <property type="project" value="UniProtKB-SubCell"/>
</dbReference>
<feature type="transmembrane region" description="Helical" evidence="10">
    <location>
        <begin position="116"/>
        <end position="138"/>
    </location>
</feature>
<evidence type="ECO:0000256" key="9">
    <source>
        <dbReference type="SAM" id="MobiDB-lite"/>
    </source>
</evidence>
<evidence type="ECO:0000313" key="13">
    <source>
        <dbReference type="Proteomes" id="UP000291189"/>
    </source>
</evidence>
<feature type="transmembrane region" description="Helical" evidence="10">
    <location>
        <begin position="150"/>
        <end position="172"/>
    </location>
</feature>
<protein>
    <submittedName>
        <fullName evidence="12">Sodium:proton antiporter</fullName>
    </submittedName>
</protein>
<evidence type="ECO:0000259" key="11">
    <source>
        <dbReference type="Pfam" id="PF00999"/>
    </source>
</evidence>
<comment type="caution">
    <text evidence="12">The sequence shown here is derived from an EMBL/GenBank/DDBJ whole genome shotgun (WGS) entry which is preliminary data.</text>
</comment>
<keyword evidence="5 10" id="KW-0812">Transmembrane</keyword>
<feature type="domain" description="Cation/H+ exchanger transmembrane" evidence="11">
    <location>
        <begin position="9"/>
        <end position="388"/>
    </location>
</feature>
<evidence type="ECO:0000256" key="6">
    <source>
        <dbReference type="ARBA" id="ARBA00022989"/>
    </source>
</evidence>
<keyword evidence="7" id="KW-0406">Ion transport</keyword>
<feature type="transmembrane region" description="Helical" evidence="10">
    <location>
        <begin position="226"/>
        <end position="258"/>
    </location>
</feature>
<sequence length="432" mass="45225">MNWALAVIALIVLAYAVWVRRLGAVNVSAAMFFTTAGLVAGPVLGVLDLHLRSEAIKLLAEITLVLVLFSDASRISPRALRRGAAIPLRLLGIGLPLTIIAGTAVGTLVLPDLAGVETLILAVMLACTDAALGQAVVVDERLPARIRQGLNVESGLNDGLCVPIFLIAIGFAEADQGDTSGHHALRIVVEQLGYGLVAGAVAGALGVVALRTALRPKHRETGWLQVLPVATATAAAGGASALGGSIFIAAFTAGMVFAWYHRAHDAQVTHLVDESGELFNAVTFIVFGAVILGPTLSHLTWQLLGYAVLSLTVVRMVPVAAAMLGSDSRPATLAFLGWFGPRGLASIVFGVILLDDTSLHGETEILRAVAFTVALSVYAHGLTAGPLTDRYARWWASQPGRGATEAEPEDATPHVRPRWHRPAPPHGETTSP</sequence>
<dbReference type="RefSeq" id="WP_129985758.1">
    <property type="nucleotide sequence ID" value="NZ_SDPU01000012.1"/>
</dbReference>
<feature type="transmembrane region" description="Helical" evidence="10">
    <location>
        <begin position="192"/>
        <end position="214"/>
    </location>
</feature>
<feature type="transmembrane region" description="Helical" evidence="10">
    <location>
        <begin position="365"/>
        <end position="385"/>
    </location>
</feature>
<feature type="region of interest" description="Disordered" evidence="9">
    <location>
        <begin position="399"/>
        <end position="432"/>
    </location>
</feature>
<dbReference type="EMBL" id="SDPU01000012">
    <property type="protein sequence ID" value="RYU14180.1"/>
    <property type="molecule type" value="Genomic_DNA"/>
</dbReference>
<feature type="transmembrane region" description="Helical" evidence="10">
    <location>
        <begin position="278"/>
        <end position="296"/>
    </location>
</feature>
<feature type="transmembrane region" description="Helical" evidence="10">
    <location>
        <begin position="88"/>
        <end position="110"/>
    </location>
</feature>
<evidence type="ECO:0000256" key="1">
    <source>
        <dbReference type="ARBA" id="ARBA00004651"/>
    </source>
</evidence>
<reference evidence="12 13" key="1">
    <citation type="submission" date="2019-01" db="EMBL/GenBank/DDBJ databases">
        <title>Nocardioides guangzhouensis sp. nov., an actinobacterium isolated from soil.</title>
        <authorList>
            <person name="Fu Y."/>
            <person name="Cai Y."/>
            <person name="Lin Z."/>
            <person name="Chen P."/>
        </authorList>
    </citation>
    <scope>NUCLEOTIDE SEQUENCE [LARGE SCALE GENOMIC DNA]</scope>
    <source>
        <strain evidence="12 13">NBRC 105384</strain>
    </source>
</reference>
<dbReference type="GO" id="GO:0015297">
    <property type="term" value="F:antiporter activity"/>
    <property type="evidence" value="ECO:0007669"/>
    <property type="project" value="UniProtKB-KW"/>
</dbReference>
<accession>A0A4Q5J6A2</accession>
<evidence type="ECO:0000256" key="10">
    <source>
        <dbReference type="SAM" id="Phobius"/>
    </source>
</evidence>
<comment type="subcellular location">
    <subcellularLocation>
        <location evidence="1">Cell membrane</location>
        <topology evidence="1">Multi-pass membrane protein</topology>
    </subcellularLocation>
</comment>
<dbReference type="PANTHER" id="PTHR32507">
    <property type="entry name" value="NA(+)/H(+) ANTIPORTER 1"/>
    <property type="match status" value="1"/>
</dbReference>
<evidence type="ECO:0000256" key="7">
    <source>
        <dbReference type="ARBA" id="ARBA00023065"/>
    </source>
</evidence>
<evidence type="ECO:0000313" key="12">
    <source>
        <dbReference type="EMBL" id="RYU14180.1"/>
    </source>
</evidence>
<dbReference type="AlphaFoldDB" id="A0A4Q5J6A2"/>